<dbReference type="CDD" id="cd00446">
    <property type="entry name" value="GrpE"/>
    <property type="match status" value="1"/>
</dbReference>
<dbReference type="GO" id="GO:0005829">
    <property type="term" value="C:cytosol"/>
    <property type="evidence" value="ECO:0007669"/>
    <property type="project" value="TreeGrafter"/>
</dbReference>
<evidence type="ECO:0000256" key="8">
    <source>
        <dbReference type="ARBA" id="ARBA00072274"/>
    </source>
</evidence>
<dbReference type="EMBL" id="LSFI01000016">
    <property type="protein sequence ID" value="OAG27955.1"/>
    <property type="molecule type" value="Genomic_DNA"/>
</dbReference>
<comment type="subcellular location">
    <subcellularLocation>
        <location evidence="1 10">Cytoplasm</location>
    </subcellularLocation>
</comment>
<reference evidence="13 14" key="1">
    <citation type="submission" date="2016-02" db="EMBL/GenBank/DDBJ databases">
        <title>Draft genome sequence of Thermodesulfatator sp. S606.</title>
        <authorList>
            <person name="Lai Q."/>
            <person name="Cao J."/>
            <person name="Dupont S."/>
            <person name="Shao Z."/>
            <person name="Jebbar M."/>
            <person name="Alain K."/>
        </authorList>
    </citation>
    <scope>NUCLEOTIDE SEQUENCE [LARGE SCALE GENOMIC DNA]</scope>
    <source>
        <strain evidence="13 14">S606</strain>
    </source>
</reference>
<dbReference type="Gene3D" id="2.30.22.10">
    <property type="entry name" value="Head domain of nucleotide exchange factor GrpE"/>
    <property type="match status" value="1"/>
</dbReference>
<dbReference type="PANTHER" id="PTHR21237">
    <property type="entry name" value="GRPE PROTEIN"/>
    <property type="match status" value="1"/>
</dbReference>
<accession>A0A177E7T7</accession>
<evidence type="ECO:0000256" key="12">
    <source>
        <dbReference type="SAM" id="MobiDB-lite"/>
    </source>
</evidence>
<keyword evidence="14" id="KW-1185">Reference proteome</keyword>
<dbReference type="GO" id="GO:0000774">
    <property type="term" value="F:adenyl-nucleotide exchange factor activity"/>
    <property type="evidence" value="ECO:0007669"/>
    <property type="project" value="InterPro"/>
</dbReference>
<evidence type="ECO:0000313" key="13">
    <source>
        <dbReference type="EMBL" id="OAG27955.1"/>
    </source>
</evidence>
<evidence type="ECO:0000256" key="5">
    <source>
        <dbReference type="ARBA" id="ARBA00023016"/>
    </source>
</evidence>
<dbReference type="FunFam" id="2.30.22.10:FF:000001">
    <property type="entry name" value="Protein GrpE"/>
    <property type="match status" value="1"/>
</dbReference>
<sequence length="215" mass="24744">MAKVYHLYRGGVPAKKEKEGTKNMEKAKQEAQETQETKETYPESREELIELIKKKEAEVKEYKELALRYAAEVENLKKSFKREKEEYFKYALETFMKELLPFVDNLERALEAAKQSQDAKALIEGIELTLKGLFQTLEKFGLKQFEVVIGDTFKPEIHEALTVEETHEHPEGAVVRTFQKGYTLHGRVIRPALVAVAKKPAESQKETPDQGENKN</sequence>
<comment type="function">
    <text evidence="7 10">Participates actively in the response to hyperosmotic and heat shock by preventing the aggregation of stress-denatured proteins, in association with DnaK and GrpE. It is the nucleotide exchange factor for DnaK and may function as a thermosensor. Unfolded proteins bind initially to DnaJ; upon interaction with the DnaJ-bound protein, DnaK hydrolyzes its bound ATP, resulting in the formation of a stable complex. GrpE releases ADP from DnaK; ATP binding to DnaK triggers the release of the substrate protein, thus completing the reaction cycle. Several rounds of ATP-dependent interactions between DnaJ, DnaK and GrpE are required for fully efficient folding.</text>
</comment>
<evidence type="ECO:0000313" key="14">
    <source>
        <dbReference type="Proteomes" id="UP000076964"/>
    </source>
</evidence>
<evidence type="ECO:0000256" key="6">
    <source>
        <dbReference type="ARBA" id="ARBA00023186"/>
    </source>
</evidence>
<dbReference type="InterPro" id="IPR009012">
    <property type="entry name" value="GrpE_head"/>
</dbReference>
<dbReference type="NCBIfam" id="NF010748">
    <property type="entry name" value="PRK14150.1"/>
    <property type="match status" value="1"/>
</dbReference>
<keyword evidence="5 10" id="KW-0346">Stress response</keyword>
<dbReference type="STRING" id="1795632.TH606_04260"/>
<dbReference type="Proteomes" id="UP000076964">
    <property type="component" value="Unassembled WGS sequence"/>
</dbReference>
<dbReference type="AlphaFoldDB" id="A0A177E7T7"/>
<dbReference type="GO" id="GO:0042803">
    <property type="term" value="F:protein homodimerization activity"/>
    <property type="evidence" value="ECO:0007669"/>
    <property type="project" value="InterPro"/>
</dbReference>
<dbReference type="HAMAP" id="MF_01151">
    <property type="entry name" value="GrpE"/>
    <property type="match status" value="1"/>
</dbReference>
<evidence type="ECO:0000256" key="9">
    <source>
        <dbReference type="ARBA" id="ARBA00076414"/>
    </source>
</evidence>
<dbReference type="PANTHER" id="PTHR21237:SF23">
    <property type="entry name" value="GRPE PROTEIN HOMOLOG, MITOCHONDRIAL"/>
    <property type="match status" value="1"/>
</dbReference>
<dbReference type="PRINTS" id="PR00773">
    <property type="entry name" value="GRPEPROTEIN"/>
</dbReference>
<dbReference type="SUPFAM" id="SSF51064">
    <property type="entry name" value="Head domain of nucleotide exchange factor GrpE"/>
    <property type="match status" value="1"/>
</dbReference>
<dbReference type="Pfam" id="PF01025">
    <property type="entry name" value="GrpE"/>
    <property type="match status" value="1"/>
</dbReference>
<evidence type="ECO:0000256" key="10">
    <source>
        <dbReference type="HAMAP-Rule" id="MF_01151"/>
    </source>
</evidence>
<keyword evidence="4 10" id="KW-0963">Cytoplasm</keyword>
<evidence type="ECO:0000256" key="3">
    <source>
        <dbReference type="ARBA" id="ARBA00011738"/>
    </source>
</evidence>
<dbReference type="Gene3D" id="3.90.20.20">
    <property type="match status" value="1"/>
</dbReference>
<comment type="caution">
    <text evidence="13">The sequence shown here is derived from an EMBL/GenBank/DDBJ whole genome shotgun (WGS) entry which is preliminary data.</text>
</comment>
<feature type="region of interest" description="Disordered" evidence="12">
    <location>
        <begin position="15"/>
        <end position="42"/>
    </location>
</feature>
<dbReference type="GO" id="GO:0051082">
    <property type="term" value="F:unfolded protein binding"/>
    <property type="evidence" value="ECO:0007669"/>
    <property type="project" value="TreeGrafter"/>
</dbReference>
<organism evidence="13 14">
    <name type="scientific">Thermodesulfatator autotrophicus</name>
    <dbReference type="NCBI Taxonomy" id="1795632"/>
    <lineage>
        <taxon>Bacteria</taxon>
        <taxon>Pseudomonadati</taxon>
        <taxon>Thermodesulfobacteriota</taxon>
        <taxon>Thermodesulfobacteria</taxon>
        <taxon>Thermodesulfobacteriales</taxon>
        <taxon>Thermodesulfatatoraceae</taxon>
        <taxon>Thermodesulfatator</taxon>
    </lineage>
</organism>
<dbReference type="InterPro" id="IPR013805">
    <property type="entry name" value="GrpE_CC"/>
</dbReference>
<evidence type="ECO:0000256" key="1">
    <source>
        <dbReference type="ARBA" id="ARBA00004496"/>
    </source>
</evidence>
<dbReference type="RefSeq" id="WP_068541580.1">
    <property type="nucleotide sequence ID" value="NZ_LSFI01000016.1"/>
</dbReference>
<keyword evidence="6 10" id="KW-0143">Chaperone</keyword>
<dbReference type="GO" id="GO:0006457">
    <property type="term" value="P:protein folding"/>
    <property type="evidence" value="ECO:0007669"/>
    <property type="project" value="InterPro"/>
</dbReference>
<proteinExistence type="inferred from homology"/>
<gene>
    <name evidence="10" type="primary">grpE</name>
    <name evidence="13" type="ORF">TH606_04260</name>
</gene>
<evidence type="ECO:0000256" key="4">
    <source>
        <dbReference type="ARBA" id="ARBA00022490"/>
    </source>
</evidence>
<dbReference type="InterPro" id="IPR000740">
    <property type="entry name" value="GrpE"/>
</dbReference>
<name>A0A177E7T7_9BACT</name>
<evidence type="ECO:0000256" key="11">
    <source>
        <dbReference type="RuleBase" id="RU004478"/>
    </source>
</evidence>
<dbReference type="GO" id="GO:0051087">
    <property type="term" value="F:protein-folding chaperone binding"/>
    <property type="evidence" value="ECO:0007669"/>
    <property type="project" value="InterPro"/>
</dbReference>
<evidence type="ECO:0000256" key="7">
    <source>
        <dbReference type="ARBA" id="ARBA00053401"/>
    </source>
</evidence>
<dbReference type="SUPFAM" id="SSF58014">
    <property type="entry name" value="Coiled-coil domain of nucleotide exchange factor GrpE"/>
    <property type="match status" value="1"/>
</dbReference>
<dbReference type="OrthoDB" id="9812586at2"/>
<comment type="similarity">
    <text evidence="2 10 11">Belongs to the GrpE family.</text>
</comment>
<protein>
    <recommendedName>
        <fullName evidence="8 10">Protein GrpE</fullName>
    </recommendedName>
    <alternativeName>
        <fullName evidence="9 10">HSP-70 cofactor</fullName>
    </alternativeName>
</protein>
<evidence type="ECO:0000256" key="2">
    <source>
        <dbReference type="ARBA" id="ARBA00009054"/>
    </source>
</evidence>
<comment type="subunit">
    <text evidence="3 10">Homodimer.</text>
</comment>